<dbReference type="InterPro" id="IPR041347">
    <property type="entry name" value="MftR_C"/>
</dbReference>
<feature type="DNA-binding region" description="H-T-H motif" evidence="4">
    <location>
        <begin position="13"/>
        <end position="32"/>
    </location>
</feature>
<dbReference type="PANTHER" id="PTHR30055:SF238">
    <property type="entry name" value="MYCOFACTOCIN BIOSYNTHESIS TRANSCRIPTIONAL REGULATOR MFTR-RELATED"/>
    <property type="match status" value="1"/>
</dbReference>
<dbReference type="AlphaFoldDB" id="A0A5N8XBG1"/>
<evidence type="ECO:0000256" key="4">
    <source>
        <dbReference type="PROSITE-ProRule" id="PRU00335"/>
    </source>
</evidence>
<reference evidence="6 7" key="1">
    <citation type="submission" date="2019-07" db="EMBL/GenBank/DDBJ databases">
        <title>New species of Amycolatopsis and Streptomyces.</title>
        <authorList>
            <person name="Duangmal K."/>
            <person name="Teo W.F.A."/>
            <person name="Lipun K."/>
        </authorList>
    </citation>
    <scope>NUCLEOTIDE SEQUENCE [LARGE SCALE GENOMIC DNA]</scope>
    <source>
        <strain evidence="6 7">NBRC 106415</strain>
    </source>
</reference>
<keyword evidence="7" id="KW-1185">Reference proteome</keyword>
<dbReference type="EMBL" id="VJZC01000004">
    <property type="protein sequence ID" value="MPY55865.1"/>
    <property type="molecule type" value="Genomic_DNA"/>
</dbReference>
<dbReference type="InterPro" id="IPR009057">
    <property type="entry name" value="Homeodomain-like_sf"/>
</dbReference>
<evidence type="ECO:0000256" key="2">
    <source>
        <dbReference type="ARBA" id="ARBA00023125"/>
    </source>
</evidence>
<keyword evidence="3" id="KW-0804">Transcription</keyword>
<evidence type="ECO:0000256" key="1">
    <source>
        <dbReference type="ARBA" id="ARBA00023015"/>
    </source>
</evidence>
<comment type="caution">
    <text evidence="6">The sequence shown here is derived from an EMBL/GenBank/DDBJ whole genome shotgun (WGS) entry which is preliminary data.</text>
</comment>
<evidence type="ECO:0000256" key="3">
    <source>
        <dbReference type="ARBA" id="ARBA00023163"/>
    </source>
</evidence>
<evidence type="ECO:0000313" key="7">
    <source>
        <dbReference type="Proteomes" id="UP000400924"/>
    </source>
</evidence>
<dbReference type="InterPro" id="IPR001647">
    <property type="entry name" value="HTH_TetR"/>
</dbReference>
<dbReference type="Proteomes" id="UP000400924">
    <property type="component" value="Unassembled WGS sequence"/>
</dbReference>
<dbReference type="Gene3D" id="1.10.357.10">
    <property type="entry name" value="Tetracycline Repressor, domain 2"/>
    <property type="match status" value="1"/>
</dbReference>
<dbReference type="GO" id="GO:0003700">
    <property type="term" value="F:DNA-binding transcription factor activity"/>
    <property type="evidence" value="ECO:0007669"/>
    <property type="project" value="TreeGrafter"/>
</dbReference>
<keyword evidence="1" id="KW-0805">Transcription regulation</keyword>
<evidence type="ECO:0000313" key="6">
    <source>
        <dbReference type="EMBL" id="MPY55865.1"/>
    </source>
</evidence>
<sequence length="189" mass="20365">MRLAREHGFDKVTVDMISAEAGVSPRTFFNYFPSKEVAVVGRTPGALPPQLLDTFVAGGPAHPRTVLEELTRAIVDQMAADPPERQEVHDIFMLAHGTPSVFAALMTRFDGFRQSLAAAVAQRMGPDADEGIPDLIATVAMAAVRTGMERWSSDLTTDGSDSPVPYVERSVALLHLLLAPDHTSTRSAP</sequence>
<evidence type="ECO:0000259" key="5">
    <source>
        <dbReference type="PROSITE" id="PS50977"/>
    </source>
</evidence>
<dbReference type="Pfam" id="PF00440">
    <property type="entry name" value="TetR_N"/>
    <property type="match status" value="1"/>
</dbReference>
<protein>
    <submittedName>
        <fullName evidence="6">TetR family transcriptional regulator</fullName>
    </submittedName>
</protein>
<dbReference type="PANTHER" id="PTHR30055">
    <property type="entry name" value="HTH-TYPE TRANSCRIPTIONAL REGULATOR RUTR"/>
    <property type="match status" value="1"/>
</dbReference>
<keyword evidence="2 4" id="KW-0238">DNA-binding</keyword>
<name>A0A5N8XBG1_9ACTN</name>
<dbReference type="PROSITE" id="PS50977">
    <property type="entry name" value="HTH_TETR_2"/>
    <property type="match status" value="1"/>
</dbReference>
<gene>
    <name evidence="6" type="ORF">FNH08_01250</name>
</gene>
<feature type="domain" description="HTH tetR-type" evidence="5">
    <location>
        <begin position="1"/>
        <end position="50"/>
    </location>
</feature>
<dbReference type="SUPFAM" id="SSF46689">
    <property type="entry name" value="Homeodomain-like"/>
    <property type="match status" value="1"/>
</dbReference>
<dbReference type="OrthoDB" id="8688418at2"/>
<accession>A0A5N8XBG1</accession>
<organism evidence="6 7">
    <name type="scientific">Streptomyces spongiae</name>
    <dbReference type="NCBI Taxonomy" id="565072"/>
    <lineage>
        <taxon>Bacteria</taxon>
        <taxon>Bacillati</taxon>
        <taxon>Actinomycetota</taxon>
        <taxon>Actinomycetes</taxon>
        <taxon>Kitasatosporales</taxon>
        <taxon>Streptomycetaceae</taxon>
        <taxon>Streptomyces</taxon>
    </lineage>
</organism>
<dbReference type="GO" id="GO:0000976">
    <property type="term" value="F:transcription cis-regulatory region binding"/>
    <property type="evidence" value="ECO:0007669"/>
    <property type="project" value="TreeGrafter"/>
</dbReference>
<proteinExistence type="predicted"/>
<dbReference type="Pfam" id="PF17754">
    <property type="entry name" value="TetR_C_14"/>
    <property type="match status" value="1"/>
</dbReference>
<dbReference type="InterPro" id="IPR050109">
    <property type="entry name" value="HTH-type_TetR-like_transc_reg"/>
</dbReference>